<reference evidence="1 2" key="1">
    <citation type="journal article" date="2019" name="Sci. Rep.">
        <title>Orb-weaving spider Araneus ventricosus genome elucidates the spidroin gene catalogue.</title>
        <authorList>
            <person name="Kono N."/>
            <person name="Nakamura H."/>
            <person name="Ohtoshi R."/>
            <person name="Moran D.A.P."/>
            <person name="Shinohara A."/>
            <person name="Yoshida Y."/>
            <person name="Fujiwara M."/>
            <person name="Mori M."/>
            <person name="Tomita M."/>
            <person name="Arakawa K."/>
        </authorList>
    </citation>
    <scope>NUCLEOTIDE SEQUENCE [LARGE SCALE GENOMIC DNA]</scope>
</reference>
<proteinExistence type="predicted"/>
<comment type="caution">
    <text evidence="1">The sequence shown here is derived from an EMBL/GenBank/DDBJ whole genome shotgun (WGS) entry which is preliminary data.</text>
</comment>
<dbReference type="AlphaFoldDB" id="A0A4Y2AJ11"/>
<protein>
    <submittedName>
        <fullName evidence="1">Uncharacterized protein</fullName>
    </submittedName>
</protein>
<name>A0A4Y2AJ11_ARAVE</name>
<gene>
    <name evidence="1" type="ORF">AVEN_92487_1</name>
</gene>
<evidence type="ECO:0000313" key="1">
    <source>
        <dbReference type="EMBL" id="GBL79269.1"/>
    </source>
</evidence>
<sequence>MQMVWWHSTPFHFSAHPFSGSWWPVSKFRDRIVPGLKPDSTAAHVSLADAISSAVGQTSSCWCSAEACRGGGQIRCCPRHLNAVQNHLPK</sequence>
<organism evidence="1 2">
    <name type="scientific">Araneus ventricosus</name>
    <name type="common">Orbweaver spider</name>
    <name type="synonym">Epeira ventricosa</name>
    <dbReference type="NCBI Taxonomy" id="182803"/>
    <lineage>
        <taxon>Eukaryota</taxon>
        <taxon>Metazoa</taxon>
        <taxon>Ecdysozoa</taxon>
        <taxon>Arthropoda</taxon>
        <taxon>Chelicerata</taxon>
        <taxon>Arachnida</taxon>
        <taxon>Araneae</taxon>
        <taxon>Araneomorphae</taxon>
        <taxon>Entelegynae</taxon>
        <taxon>Araneoidea</taxon>
        <taxon>Araneidae</taxon>
        <taxon>Araneus</taxon>
    </lineage>
</organism>
<keyword evidence="2" id="KW-1185">Reference proteome</keyword>
<dbReference type="Proteomes" id="UP000499080">
    <property type="component" value="Unassembled WGS sequence"/>
</dbReference>
<dbReference type="EMBL" id="BGPR01000018">
    <property type="protein sequence ID" value="GBL79269.1"/>
    <property type="molecule type" value="Genomic_DNA"/>
</dbReference>
<accession>A0A4Y2AJ11</accession>
<evidence type="ECO:0000313" key="2">
    <source>
        <dbReference type="Proteomes" id="UP000499080"/>
    </source>
</evidence>